<dbReference type="OrthoDB" id="956698at2"/>
<dbReference type="AlphaFoldDB" id="A0A1R4G121"/>
<feature type="active site" evidence="6">
    <location>
        <position position="239"/>
    </location>
</feature>
<dbReference type="SUPFAM" id="SSF51735">
    <property type="entry name" value="NAD(P)-binding Rossmann-fold domains"/>
    <property type="match status" value="1"/>
</dbReference>
<dbReference type="UniPathway" id="UPA00253">
    <property type="reaction ID" value="UER00456"/>
</dbReference>
<feature type="binding site" evidence="6">
    <location>
        <position position="126"/>
    </location>
    <ligand>
        <name>NAD(+)</name>
        <dbReference type="ChEBI" id="CHEBI:57540"/>
    </ligand>
</feature>
<dbReference type="PANTHER" id="PTHR31873:SF6">
    <property type="entry name" value="ASPARTATE DEHYDROGENASE DOMAIN-CONTAINING PROTEIN"/>
    <property type="match status" value="1"/>
</dbReference>
<dbReference type="GO" id="GO:0009435">
    <property type="term" value="P:NAD+ biosynthetic process"/>
    <property type="evidence" value="ECO:0007669"/>
    <property type="project" value="UniProtKB-UniRule"/>
</dbReference>
<dbReference type="GeneID" id="303173136"/>
<organism evidence="9 10">
    <name type="scientific">Agrococcus casei LMG 22410</name>
    <dbReference type="NCBI Taxonomy" id="1255656"/>
    <lineage>
        <taxon>Bacteria</taxon>
        <taxon>Bacillati</taxon>
        <taxon>Actinomycetota</taxon>
        <taxon>Actinomycetes</taxon>
        <taxon>Micrococcales</taxon>
        <taxon>Microbacteriaceae</taxon>
        <taxon>Agrococcus</taxon>
    </lineage>
</organism>
<dbReference type="Pfam" id="PF03447">
    <property type="entry name" value="NAD_binding_3"/>
    <property type="match status" value="1"/>
</dbReference>
<evidence type="ECO:0000256" key="1">
    <source>
        <dbReference type="ARBA" id="ARBA00008331"/>
    </source>
</evidence>
<dbReference type="GO" id="GO:0033735">
    <property type="term" value="F:aspartate dehydrogenase [NAD(P)+] activity"/>
    <property type="evidence" value="ECO:0007669"/>
    <property type="project" value="UniProtKB-EC"/>
</dbReference>
<evidence type="ECO:0000259" key="7">
    <source>
        <dbReference type="Pfam" id="PF01958"/>
    </source>
</evidence>
<reference evidence="9 10" key="1">
    <citation type="submission" date="2017-02" db="EMBL/GenBank/DDBJ databases">
        <authorList>
            <person name="Peterson S.W."/>
        </authorList>
    </citation>
    <scope>NUCLEOTIDE SEQUENCE [LARGE SCALE GENOMIC DNA]</scope>
    <source>
        <strain evidence="9 10">LMG 22410</strain>
    </source>
</reference>
<dbReference type="PANTHER" id="PTHR31873">
    <property type="entry name" value="L-ASPARTATE DEHYDROGENASE-RELATED"/>
    <property type="match status" value="1"/>
</dbReference>
<evidence type="ECO:0000256" key="4">
    <source>
        <dbReference type="ARBA" id="ARBA00023002"/>
    </source>
</evidence>
<evidence type="ECO:0000313" key="9">
    <source>
        <dbReference type="EMBL" id="SJM61682.1"/>
    </source>
</evidence>
<comment type="similarity">
    <text evidence="1 6">Belongs to the L-aspartate dehydrogenase family.</text>
</comment>
<dbReference type="GO" id="GO:0016639">
    <property type="term" value="F:oxidoreductase activity, acting on the CH-NH2 group of donors, NAD or NADP as acceptor"/>
    <property type="evidence" value="ECO:0007669"/>
    <property type="project" value="UniProtKB-UniRule"/>
</dbReference>
<dbReference type="RefSeq" id="WP_086992004.1">
    <property type="nucleotide sequence ID" value="NZ_FUHU01000035.1"/>
</dbReference>
<dbReference type="HAMAP" id="MF_01265">
    <property type="entry name" value="NadX"/>
    <property type="match status" value="1"/>
</dbReference>
<name>A0A1R4G121_9MICO</name>
<feature type="domain" description="Aspartate dehydrogenase" evidence="7">
    <location>
        <begin position="176"/>
        <end position="273"/>
    </location>
</feature>
<protein>
    <recommendedName>
        <fullName evidence="6">L-aspartate dehydrogenase</fullName>
        <ecNumber evidence="6">1.4.1.21</ecNumber>
    </recommendedName>
</protein>
<comment type="function">
    <text evidence="6">Specifically catalyzes the NAD or NADP-dependent dehydrogenation of L-aspartate to iminoaspartate.</text>
</comment>
<dbReference type="Gene3D" id="3.30.360.10">
    <property type="entry name" value="Dihydrodipicolinate Reductase, domain 2"/>
    <property type="match status" value="1"/>
</dbReference>
<evidence type="ECO:0000256" key="6">
    <source>
        <dbReference type="HAMAP-Rule" id="MF_01265"/>
    </source>
</evidence>
<dbReference type="GO" id="GO:0050661">
    <property type="term" value="F:NADP binding"/>
    <property type="evidence" value="ECO:0007669"/>
    <property type="project" value="UniProtKB-UniRule"/>
</dbReference>
<dbReference type="Proteomes" id="UP000195787">
    <property type="component" value="Unassembled WGS sequence"/>
</dbReference>
<comment type="miscellaneous">
    <text evidence="6">The iminoaspartate product is unstable in aqueous solution and can decompose to oxaloacetate and ammonia.</text>
</comment>
<keyword evidence="3 6" id="KW-0521">NADP</keyword>
<dbReference type="PIRSF" id="PIRSF005227">
    <property type="entry name" value="Asp_dh_NAD_syn"/>
    <property type="match status" value="1"/>
</dbReference>
<dbReference type="InterPro" id="IPR005106">
    <property type="entry name" value="Asp/hSer_DH_NAD-bd"/>
</dbReference>
<keyword evidence="4 6" id="KW-0560">Oxidoreductase</keyword>
<feature type="domain" description="Aspartate/homoserine dehydrogenase NAD-binding" evidence="8">
    <location>
        <begin position="8"/>
        <end position="115"/>
    </location>
</feature>
<dbReference type="InterPro" id="IPR011182">
    <property type="entry name" value="L-Asp_DH"/>
</dbReference>
<dbReference type="Gene3D" id="3.40.50.720">
    <property type="entry name" value="NAD(P)-binding Rossmann-like Domain"/>
    <property type="match status" value="1"/>
</dbReference>
<sequence length="286" mass="29831">MTRILLLGFGAIGRQLTGLLQPEVSSGRWALQAVVRDVEAHEARGSLGVELHSNDGSHSNDGWRELVDRADLVVECAGVSAARDLGPGVVAAGRDLVLTSVGALAYPDTRAKLLQGPGRLHITPGAIGGFDLLGAAAEADGLAAVRIRTRKLAGSLVQPWMSAEEAADLRALRPGDEPKVVFSGGPADAIKKFPGNVNVAVALAWATRGTGDSATALERSLQRVQVELVADPDAELSSHDIEASGPAGRFRMRFESAPSPENPRTSGLTAISLAHTLRRVAKSAPV</sequence>
<keyword evidence="5 6" id="KW-0520">NAD</keyword>
<evidence type="ECO:0000256" key="2">
    <source>
        <dbReference type="ARBA" id="ARBA00022642"/>
    </source>
</evidence>
<dbReference type="InterPro" id="IPR020626">
    <property type="entry name" value="Asp_DH_prok"/>
</dbReference>
<dbReference type="EMBL" id="FUHU01000035">
    <property type="protein sequence ID" value="SJM61682.1"/>
    <property type="molecule type" value="Genomic_DNA"/>
</dbReference>
<dbReference type="EC" id="1.4.1.21" evidence="6"/>
<comment type="pathway">
    <text evidence="6">Cofactor biosynthesis; NAD(+) biosynthesis; iminoaspartate from L-aspartate (dehydrogenase route): step 1/1.</text>
</comment>
<dbReference type="InterPro" id="IPR036291">
    <property type="entry name" value="NAD(P)-bd_dom_sf"/>
</dbReference>
<dbReference type="SUPFAM" id="SSF55347">
    <property type="entry name" value="Glyceraldehyde-3-phosphate dehydrogenase-like, C-terminal domain"/>
    <property type="match status" value="1"/>
</dbReference>
<dbReference type="InterPro" id="IPR002811">
    <property type="entry name" value="Asp_DH"/>
</dbReference>
<accession>A0A1R4G121</accession>
<comment type="catalytic activity">
    <reaction evidence="6">
        <text>L-aspartate + NAD(+) + H2O = oxaloacetate + NH4(+) + NADH + H(+)</text>
        <dbReference type="Rhea" id="RHEA:11788"/>
        <dbReference type="ChEBI" id="CHEBI:15377"/>
        <dbReference type="ChEBI" id="CHEBI:15378"/>
        <dbReference type="ChEBI" id="CHEBI:16452"/>
        <dbReference type="ChEBI" id="CHEBI:28938"/>
        <dbReference type="ChEBI" id="CHEBI:29991"/>
        <dbReference type="ChEBI" id="CHEBI:57540"/>
        <dbReference type="ChEBI" id="CHEBI:57945"/>
        <dbReference type="EC" id="1.4.1.21"/>
    </reaction>
</comment>
<keyword evidence="10" id="KW-1185">Reference proteome</keyword>
<dbReference type="GO" id="GO:0051287">
    <property type="term" value="F:NAD binding"/>
    <property type="evidence" value="ECO:0007669"/>
    <property type="project" value="UniProtKB-UniRule"/>
</dbReference>
<keyword evidence="2 6" id="KW-0662">Pyridine nucleotide biosynthesis</keyword>
<evidence type="ECO:0000259" key="8">
    <source>
        <dbReference type="Pfam" id="PF03447"/>
    </source>
</evidence>
<gene>
    <name evidence="6" type="primary">nadX</name>
    <name evidence="9" type="ORF">CZ674_07900</name>
</gene>
<comment type="catalytic activity">
    <reaction evidence="6">
        <text>L-aspartate + NADP(+) + H2O = oxaloacetate + NH4(+) + NADPH + H(+)</text>
        <dbReference type="Rhea" id="RHEA:11784"/>
        <dbReference type="ChEBI" id="CHEBI:15377"/>
        <dbReference type="ChEBI" id="CHEBI:15378"/>
        <dbReference type="ChEBI" id="CHEBI:16452"/>
        <dbReference type="ChEBI" id="CHEBI:28938"/>
        <dbReference type="ChEBI" id="CHEBI:29991"/>
        <dbReference type="ChEBI" id="CHEBI:57783"/>
        <dbReference type="ChEBI" id="CHEBI:58349"/>
        <dbReference type="EC" id="1.4.1.21"/>
    </reaction>
</comment>
<feature type="binding site" evidence="6">
    <location>
        <position position="198"/>
    </location>
    <ligand>
        <name>NAD(+)</name>
        <dbReference type="ChEBI" id="CHEBI:57540"/>
    </ligand>
</feature>
<dbReference type="Pfam" id="PF01958">
    <property type="entry name" value="Asp_DH_C"/>
    <property type="match status" value="1"/>
</dbReference>
<evidence type="ECO:0000313" key="10">
    <source>
        <dbReference type="Proteomes" id="UP000195787"/>
    </source>
</evidence>
<evidence type="ECO:0000256" key="3">
    <source>
        <dbReference type="ARBA" id="ARBA00022857"/>
    </source>
</evidence>
<evidence type="ECO:0000256" key="5">
    <source>
        <dbReference type="ARBA" id="ARBA00023027"/>
    </source>
</evidence>
<proteinExistence type="inferred from homology"/>